<dbReference type="Pfam" id="PF22807">
    <property type="entry name" value="TrAA12"/>
    <property type="match status" value="2"/>
</dbReference>
<evidence type="ECO:0000259" key="3">
    <source>
        <dbReference type="Pfam" id="PF22807"/>
    </source>
</evidence>
<gene>
    <name evidence="4" type="ORF">EV148_110122</name>
</gene>
<organism evidence="4 5">
    <name type="scientific">Dokdonella fugitiva</name>
    <dbReference type="NCBI Taxonomy" id="328517"/>
    <lineage>
        <taxon>Bacteria</taxon>
        <taxon>Pseudomonadati</taxon>
        <taxon>Pseudomonadota</taxon>
        <taxon>Gammaproteobacteria</taxon>
        <taxon>Lysobacterales</taxon>
        <taxon>Rhodanobacteraceae</taxon>
        <taxon>Dokdonella</taxon>
    </lineage>
</organism>
<dbReference type="RefSeq" id="WP_131999849.1">
    <property type="nucleotide sequence ID" value="NZ_SLWQ01000010.1"/>
</dbReference>
<feature type="region of interest" description="Disordered" evidence="1">
    <location>
        <begin position="25"/>
        <end position="72"/>
    </location>
</feature>
<feature type="chain" id="PRO_5020845567" evidence="2">
    <location>
        <begin position="21"/>
        <end position="448"/>
    </location>
</feature>
<protein>
    <submittedName>
        <fullName evidence="4">Glucose/arabinose dehydrogenase</fullName>
    </submittedName>
</protein>
<dbReference type="PANTHER" id="PTHR19328">
    <property type="entry name" value="HEDGEHOG-INTERACTING PROTEIN"/>
    <property type="match status" value="1"/>
</dbReference>
<dbReference type="InterPro" id="IPR011041">
    <property type="entry name" value="Quinoprot_gluc/sorb_DH_b-prop"/>
</dbReference>
<feature type="domain" description="Pyrroloquinoline quinone-dependent pyranose dehydrogenase beta-propeller" evidence="3">
    <location>
        <begin position="334"/>
        <end position="442"/>
    </location>
</feature>
<keyword evidence="5" id="KW-1185">Reference proteome</keyword>
<dbReference type="EMBL" id="SLWQ01000010">
    <property type="protein sequence ID" value="TCO37311.1"/>
    <property type="molecule type" value="Genomic_DNA"/>
</dbReference>
<accession>A0A4R2I003</accession>
<name>A0A4R2I003_9GAMM</name>
<dbReference type="InterPro" id="IPR054539">
    <property type="entry name" value="Beta-prop_PDH"/>
</dbReference>
<proteinExistence type="predicted"/>
<dbReference type="AlphaFoldDB" id="A0A4R2I003"/>
<feature type="signal peptide" evidence="2">
    <location>
        <begin position="1"/>
        <end position="20"/>
    </location>
</feature>
<feature type="domain" description="Pyrroloquinoline quinone-dependent pyranose dehydrogenase beta-propeller" evidence="3">
    <location>
        <begin position="79"/>
        <end position="292"/>
    </location>
</feature>
<evidence type="ECO:0000256" key="1">
    <source>
        <dbReference type="SAM" id="MobiDB-lite"/>
    </source>
</evidence>
<dbReference type="PANTHER" id="PTHR19328:SF53">
    <property type="entry name" value="MEMBRANE PROTEIN"/>
    <property type="match status" value="1"/>
</dbReference>
<evidence type="ECO:0000313" key="5">
    <source>
        <dbReference type="Proteomes" id="UP000294862"/>
    </source>
</evidence>
<dbReference type="Proteomes" id="UP000294862">
    <property type="component" value="Unassembled WGS sequence"/>
</dbReference>
<evidence type="ECO:0000313" key="4">
    <source>
        <dbReference type="EMBL" id="TCO37311.1"/>
    </source>
</evidence>
<sequence length="448" mass="47613">MPARAVIIIAALFAAGVAAAAAPPTPVRKGSAAFGSWRDDAPGVRRHLRPDDLPDAAAQQSTIGASPARSAARGERVPAVPAGFAVELVAEGLDEPRTLRVAPNGDVFLAETGGGRVLVFRPGADGKLPAQPVVFATGLREAYGIAFFPPGPEPTAVYVSQPDRILRYAYRNGDTVASAAPDVVLKGIPAGGHSTRDLAAPDARRLLVAVGSASNVAKGMPTRSAGEIAAFERTRLRGAAWGDEDRRAAVWTIAPDGGDARLYATGLRNCAGMAVQPATKAPWCVVNERDGLGNDLPFEYATRVREGGFYGWPWYYIGAHADPRWAGERADLADRVVVPDVLMQAHSAPLGIAFYDGTMFPSTYRGDAFVTLHGSWNRVPRTGYKVVRLRFADGVPTGEYEDFMTGFVIDDTHVWGRPTGIAVARDGSLLVSEDQGGTLWRVAYRLSP</sequence>
<comment type="caution">
    <text evidence="4">The sequence shown here is derived from an EMBL/GenBank/DDBJ whole genome shotgun (WGS) entry which is preliminary data.</text>
</comment>
<dbReference type="SUPFAM" id="SSF50952">
    <property type="entry name" value="Soluble quinoprotein glucose dehydrogenase"/>
    <property type="match status" value="1"/>
</dbReference>
<dbReference type="InterPro" id="IPR011042">
    <property type="entry name" value="6-blade_b-propeller_TolB-like"/>
</dbReference>
<keyword evidence="2" id="KW-0732">Signal</keyword>
<evidence type="ECO:0000256" key="2">
    <source>
        <dbReference type="SAM" id="SignalP"/>
    </source>
</evidence>
<dbReference type="OrthoDB" id="9770043at2"/>
<dbReference type="Gene3D" id="2.120.10.30">
    <property type="entry name" value="TolB, C-terminal domain"/>
    <property type="match status" value="1"/>
</dbReference>
<reference evidence="4 5" key="1">
    <citation type="journal article" date="2015" name="Stand. Genomic Sci.">
        <title>Genomic Encyclopedia of Bacterial and Archaeal Type Strains, Phase III: the genomes of soil and plant-associated and newly described type strains.</title>
        <authorList>
            <person name="Whitman W.B."/>
            <person name="Woyke T."/>
            <person name="Klenk H.P."/>
            <person name="Zhou Y."/>
            <person name="Lilburn T.G."/>
            <person name="Beck B.J."/>
            <person name="De Vos P."/>
            <person name="Vandamme P."/>
            <person name="Eisen J.A."/>
            <person name="Garrity G."/>
            <person name="Hugenholtz P."/>
            <person name="Kyrpides N.C."/>
        </authorList>
    </citation>
    <scope>NUCLEOTIDE SEQUENCE [LARGE SCALE GENOMIC DNA]</scope>
    <source>
        <strain evidence="4 5">A3</strain>
    </source>
</reference>